<sequence length="238" mass="26385">MNNLLVFLIFAVVNFALIAAAYKFFGKRGILGYIILSVIAANLQVNKGVIFDFGLFELEATLGNVMFAGIFLATDLLNEKYGYKEAKKSVHISIFANISFIIIMYISTIFQGLDYSSNFNEALNLFFSINGGALKAVLVGNLVYLISQSLDVYVYSKLKNWNDSRKTLWIRNNGSTLISQLVDSILVTLGFALVGIFPMSIAFTVIITTLIVKYIAAILDTPFMYLMSNITPREGADD</sequence>
<dbReference type="RefSeq" id="WP_250859949.1">
    <property type="nucleotide sequence ID" value="NZ_JAGSOJ010000003.1"/>
</dbReference>
<name>A0A9J6P236_9CLOT</name>
<comment type="function">
    <text evidence="1">Involved in the import of queuosine (Q) precursors, required for Q precursor salvage.</text>
</comment>
<proteinExistence type="inferred from homology"/>
<evidence type="ECO:0000256" key="1">
    <source>
        <dbReference type="HAMAP-Rule" id="MF_02088"/>
    </source>
</evidence>
<comment type="subcellular location">
    <subcellularLocation>
        <location evidence="1">Cell membrane</location>
        <topology evidence="1">Multi-pass membrane protein</topology>
    </subcellularLocation>
</comment>
<reference evidence="2" key="1">
    <citation type="journal article" date="2021" name="mSystems">
        <title>Bacteria and Archaea Synergistically Convert Glycine Betaine to Biogenic Methane in the Formosa Cold Seep of the South China Sea.</title>
        <authorList>
            <person name="Li L."/>
            <person name="Zhang W."/>
            <person name="Zhang S."/>
            <person name="Song L."/>
            <person name="Sun Q."/>
            <person name="Zhang H."/>
            <person name="Xiang H."/>
            <person name="Dong X."/>
        </authorList>
    </citation>
    <scope>NUCLEOTIDE SEQUENCE</scope>
    <source>
        <strain evidence="2">ZWT</strain>
    </source>
</reference>
<dbReference type="PANTHER" id="PTHR34300:SF2">
    <property type="entry name" value="QUEUOSINE PRECURSOR TRANSPORTER-RELATED"/>
    <property type="match status" value="1"/>
</dbReference>
<reference evidence="2" key="2">
    <citation type="submission" date="2021-04" db="EMBL/GenBank/DDBJ databases">
        <authorList>
            <person name="Dong X."/>
        </authorList>
    </citation>
    <scope>NUCLEOTIDE SEQUENCE</scope>
    <source>
        <strain evidence="2">ZWT</strain>
    </source>
</reference>
<dbReference type="Pfam" id="PF02592">
    <property type="entry name" value="Vut_1"/>
    <property type="match status" value="1"/>
</dbReference>
<comment type="caution">
    <text evidence="2">The sequence shown here is derived from an EMBL/GenBank/DDBJ whole genome shotgun (WGS) entry which is preliminary data.</text>
</comment>
<organism evidence="2 3">
    <name type="scientific">Oceanirhabdus seepicola</name>
    <dbReference type="NCBI Taxonomy" id="2828781"/>
    <lineage>
        <taxon>Bacteria</taxon>
        <taxon>Bacillati</taxon>
        <taxon>Bacillota</taxon>
        <taxon>Clostridia</taxon>
        <taxon>Eubacteriales</taxon>
        <taxon>Clostridiaceae</taxon>
        <taxon>Oceanirhabdus</taxon>
    </lineage>
</organism>
<keyword evidence="1" id="KW-1003">Cell membrane</keyword>
<dbReference type="NCBIfam" id="TIGR00697">
    <property type="entry name" value="queuosine precursor transporter"/>
    <property type="match status" value="1"/>
</dbReference>
<dbReference type="HAMAP" id="MF_02088">
    <property type="entry name" value="Q_prec_transport"/>
    <property type="match status" value="1"/>
</dbReference>
<dbReference type="AlphaFoldDB" id="A0A9J6P236"/>
<keyword evidence="1" id="KW-0472">Membrane</keyword>
<evidence type="ECO:0000313" key="3">
    <source>
        <dbReference type="Proteomes" id="UP001056429"/>
    </source>
</evidence>
<evidence type="ECO:0000313" key="2">
    <source>
        <dbReference type="EMBL" id="MCM1990834.1"/>
    </source>
</evidence>
<dbReference type="InterPro" id="IPR003744">
    <property type="entry name" value="YhhQ"/>
</dbReference>
<feature type="transmembrane region" description="Helical" evidence="1">
    <location>
        <begin position="90"/>
        <end position="113"/>
    </location>
</feature>
<keyword evidence="1" id="KW-0813">Transport</keyword>
<feature type="transmembrane region" description="Helical" evidence="1">
    <location>
        <begin position="133"/>
        <end position="156"/>
    </location>
</feature>
<feature type="transmembrane region" description="Helical" evidence="1">
    <location>
        <begin position="177"/>
        <end position="197"/>
    </location>
</feature>
<dbReference type="EMBL" id="JAGSOJ010000003">
    <property type="protein sequence ID" value="MCM1990834.1"/>
    <property type="molecule type" value="Genomic_DNA"/>
</dbReference>
<comment type="similarity">
    <text evidence="1">Belongs to the vitamin uptake transporter (VUT/ECF) (TC 2.A.88) family. Q precursor transporter subfamily.</text>
</comment>
<accession>A0A9J6P236</accession>
<dbReference type="GO" id="GO:0005886">
    <property type="term" value="C:plasma membrane"/>
    <property type="evidence" value="ECO:0007669"/>
    <property type="project" value="UniProtKB-SubCell"/>
</dbReference>
<keyword evidence="1" id="KW-1133">Transmembrane helix</keyword>
<gene>
    <name evidence="2" type="ORF">KDK92_13975</name>
</gene>
<keyword evidence="1" id="KW-0812">Transmembrane</keyword>
<protein>
    <recommendedName>
        <fullName evidence="1">Probable queuosine precursor transporter</fullName>
        <shortName evidence="1">Q precursor transporter</shortName>
    </recommendedName>
</protein>
<dbReference type="Proteomes" id="UP001056429">
    <property type="component" value="Unassembled WGS sequence"/>
</dbReference>
<dbReference type="PANTHER" id="PTHR34300">
    <property type="entry name" value="QUEUOSINE PRECURSOR TRANSPORTER-RELATED"/>
    <property type="match status" value="1"/>
</dbReference>
<dbReference type="GO" id="GO:0022857">
    <property type="term" value="F:transmembrane transporter activity"/>
    <property type="evidence" value="ECO:0007669"/>
    <property type="project" value="UniProtKB-UniRule"/>
</dbReference>
<keyword evidence="3" id="KW-1185">Reference proteome</keyword>
<feature type="transmembrane region" description="Helical" evidence="1">
    <location>
        <begin position="6"/>
        <end position="25"/>
    </location>
</feature>